<evidence type="ECO:0000256" key="2">
    <source>
        <dbReference type="ARBA" id="ARBA00023043"/>
    </source>
</evidence>
<feature type="region of interest" description="Disordered" evidence="4">
    <location>
        <begin position="1"/>
        <end position="65"/>
    </location>
</feature>
<dbReference type="InterPro" id="IPR041249">
    <property type="entry name" value="HEPN_DZIP3"/>
</dbReference>
<sequence>MSDENDLPNSTCSSQTGNGVKQEASEDDKTLLEQKENIRDPGHVEVEERIEESSYQPRQREQTEDESLALIYKGNSFNGMRLWFLSTHTCQEIMRDILKNKNPFGRTDENLRDLLNNRKDLFEKKSEQLYQKFLRNEISYENVDTTLMYVIARNVLHEEILPGPSKWDPNPSKSDTSLQASVDRLRQFRNSTAHIAESNMPDDDAFMRQCRDLKTVVESVEKCLGLQPPQYGIKVERVMYAEKPSDVDKLERKVLETVEATGKGVDQQVLTSLDDRLQEIASEFKKFNDNLTGQEAQTKALIENHEVEERFYEETKLSRKAMELLEEHHHLLITGDSGSGKTALAFHLMFQLFKLGHCKVHNLNSISEFLNNIDPNGFVITLVEISETITKKDQKSLKTIIREYIHAKQKTSLYIIMTTGLESVTKIANQTPHIDLSDPEDDTLCLDFNEKMAIIQKQLKRACANTFLPDDKTLESITKMTETPIAFPQAAFLFADNEHYRKYGAEFFRSPVVYYRSEIERCTQRNSNTVILLALLFEENPISFTTQHMKKIKQKFSEDEGGKKILKDKQMKQLPDAAKDLVTEELVSEAESKYGFRNPAVEKAVLSFAVEKFLTLTLQNLNQETLCDTTVFRCTGQHEEIGQLLQETDKSVLACRVFEDMLNDRTAALSSSDAWLDQSFISKLMKTLEKHRSQKHEQNDACINKLMEWSVKYKCLPLCKGIEKFLREFNNTRRIAIMTHFLLHACETMNNSFHLARHEFKLSDLLHFFANNGADCSHCTCTDGKSDHSFPLRWILNSGDDESLRVLLKAGAKDPHSHWGFWNLLAAAAKEEETIMCTCSFVSIQCSSSFSKEQQGIGGDLVEFAKLVKEFVEDSRENKQKLFFCCLDTIGLNPELMRAMHEQEFQILSKDEKGNNCLHYVLSLSPPPAKVYETVSVLANVPDLLTDTNNDSKTPLAMAVQIECDIKRIVKLSEKCPYDILTEALHLCITSKINDETVSQRAAEMIKCGANPHEVVSSGQTCMQAAISRGKSRIKTLGMLSHCQSDSDIHATTFMLHYCIKLDLKDPEKEEAVAVLIKEKASVNQQNDEGVTPLMLAVQATSNNLGLVKLLLNNGAEKNIPDKKGMFPLHYCCMADMETHIAIEIVDILLTDDKIKEMETSPAQSPLMLAIKNRKEPDLVKKLVDANFDVHETDSDGNTVLHLLMHSHFEDKTVLEIVQTCIDNGAAPFAQNDNNETPVVSALSANQGRFETIRNILDTTKFCYKSLKDSHGRSLLHVCIEAAMADENTSILCQSIIQCEEFVTEDDCHEERNTAISLAVSSKNTREKTLCTLLKSFSMEVTHNLFERIKIRNKLTHELLTLFLDYGIQLEDRCKEDMMPFHIKDDFATAVDADIVLPLTKLGFDVNRKTNAGDTLLVSACKSPCNASLIGELATYSNHNLCTLKREAYLPLIVKSDRSDEDTMVCIELIMREAKTAIDQVNEMHRTALIESVRKRKPNTFKYLICNGANQNLRDRYGKTALHYCVESELFDDEVCELLSILLPERPNVKIEDTQNRTVLNLASCHATRSRVRTLTMLLKHPCDVETVDDRGRTPVHNCIEHVKGDTKLQVLERLCRLSLHVFHKADPHCKDDKGKTAIDLCRESHCDSFAAEIEFLTEKNMDKITNVISTVLSSTDSVVVEQASENVTENQPEWQPNSTITDVIQTASEFLHQRSLNDPETRIIGYTQGKKEGNVVIPFEVPASK</sequence>
<dbReference type="Pfam" id="PF12796">
    <property type="entry name" value="Ank_2"/>
    <property type="match status" value="3"/>
</dbReference>
<evidence type="ECO:0000259" key="5">
    <source>
        <dbReference type="Pfam" id="PF18738"/>
    </source>
</evidence>
<dbReference type="STRING" id="6573.A0A210QJV8"/>
<dbReference type="EMBL" id="NEDP02003293">
    <property type="protein sequence ID" value="OWF49034.1"/>
    <property type="molecule type" value="Genomic_DNA"/>
</dbReference>
<feature type="repeat" description="ANK" evidence="3">
    <location>
        <begin position="1089"/>
        <end position="1123"/>
    </location>
</feature>
<organism evidence="7 8">
    <name type="scientific">Mizuhopecten yessoensis</name>
    <name type="common">Japanese scallop</name>
    <name type="synonym">Patinopecten yessoensis</name>
    <dbReference type="NCBI Taxonomy" id="6573"/>
    <lineage>
        <taxon>Eukaryota</taxon>
        <taxon>Metazoa</taxon>
        <taxon>Spiralia</taxon>
        <taxon>Lophotrochozoa</taxon>
        <taxon>Mollusca</taxon>
        <taxon>Bivalvia</taxon>
        <taxon>Autobranchia</taxon>
        <taxon>Pteriomorphia</taxon>
        <taxon>Pectinida</taxon>
        <taxon>Pectinoidea</taxon>
        <taxon>Pectinidae</taxon>
        <taxon>Mizuhopecten</taxon>
    </lineage>
</organism>
<feature type="compositionally biased region" description="Basic and acidic residues" evidence="4">
    <location>
        <begin position="23"/>
        <end position="47"/>
    </location>
</feature>
<dbReference type="InterPro" id="IPR049050">
    <property type="entry name" value="nSTAND3"/>
</dbReference>
<accession>A0A210QJV8</accession>
<feature type="compositionally biased region" description="Polar residues" evidence="4">
    <location>
        <begin position="7"/>
        <end position="19"/>
    </location>
</feature>
<feature type="domain" description="Novel STAND NTPase 3" evidence="6">
    <location>
        <begin position="312"/>
        <end position="459"/>
    </location>
</feature>
<dbReference type="InterPro" id="IPR036770">
    <property type="entry name" value="Ankyrin_rpt-contain_sf"/>
</dbReference>
<dbReference type="PROSITE" id="PS50088">
    <property type="entry name" value="ANK_REPEAT"/>
    <property type="match status" value="1"/>
</dbReference>
<dbReference type="SMART" id="SM00248">
    <property type="entry name" value="ANK"/>
    <property type="match status" value="13"/>
</dbReference>
<dbReference type="OrthoDB" id="6055992at2759"/>
<evidence type="ECO:0000313" key="7">
    <source>
        <dbReference type="EMBL" id="OWF49034.1"/>
    </source>
</evidence>
<dbReference type="InterPro" id="IPR025662">
    <property type="entry name" value="Sigma_54_int_dom_ATP-bd_1"/>
</dbReference>
<evidence type="ECO:0000256" key="1">
    <source>
        <dbReference type="ARBA" id="ARBA00022737"/>
    </source>
</evidence>
<dbReference type="Pfam" id="PF20720">
    <property type="entry name" value="nSTAND3"/>
    <property type="match status" value="1"/>
</dbReference>
<feature type="domain" description="DZIP3-like HEPN" evidence="5">
    <location>
        <begin position="110"/>
        <end position="216"/>
    </location>
</feature>
<name>A0A210QJV8_MIZYE</name>
<dbReference type="SUPFAM" id="SSF52540">
    <property type="entry name" value="P-loop containing nucleoside triphosphate hydrolases"/>
    <property type="match status" value="1"/>
</dbReference>
<protein>
    <submittedName>
        <fullName evidence="7">Ankyrin repeat protein</fullName>
    </submittedName>
</protein>
<dbReference type="InterPro" id="IPR027417">
    <property type="entry name" value="P-loop_NTPase"/>
</dbReference>
<dbReference type="Gene3D" id="1.25.40.20">
    <property type="entry name" value="Ankyrin repeat-containing domain"/>
    <property type="match status" value="4"/>
</dbReference>
<gene>
    <name evidence="7" type="ORF">KP79_PYT07013</name>
</gene>
<keyword evidence="2 3" id="KW-0040">ANK repeat</keyword>
<keyword evidence="8" id="KW-1185">Reference proteome</keyword>
<keyword evidence="1" id="KW-0677">Repeat</keyword>
<reference evidence="7 8" key="1">
    <citation type="journal article" date="2017" name="Nat. Ecol. Evol.">
        <title>Scallop genome provides insights into evolution of bilaterian karyotype and development.</title>
        <authorList>
            <person name="Wang S."/>
            <person name="Zhang J."/>
            <person name="Jiao W."/>
            <person name="Li J."/>
            <person name="Xun X."/>
            <person name="Sun Y."/>
            <person name="Guo X."/>
            <person name="Huan P."/>
            <person name="Dong B."/>
            <person name="Zhang L."/>
            <person name="Hu X."/>
            <person name="Sun X."/>
            <person name="Wang J."/>
            <person name="Zhao C."/>
            <person name="Wang Y."/>
            <person name="Wang D."/>
            <person name="Huang X."/>
            <person name="Wang R."/>
            <person name="Lv J."/>
            <person name="Li Y."/>
            <person name="Zhang Z."/>
            <person name="Liu B."/>
            <person name="Lu W."/>
            <person name="Hui Y."/>
            <person name="Liang J."/>
            <person name="Zhou Z."/>
            <person name="Hou R."/>
            <person name="Li X."/>
            <person name="Liu Y."/>
            <person name="Li H."/>
            <person name="Ning X."/>
            <person name="Lin Y."/>
            <person name="Zhao L."/>
            <person name="Xing Q."/>
            <person name="Dou J."/>
            <person name="Li Y."/>
            <person name="Mao J."/>
            <person name="Guo H."/>
            <person name="Dou H."/>
            <person name="Li T."/>
            <person name="Mu C."/>
            <person name="Jiang W."/>
            <person name="Fu Q."/>
            <person name="Fu X."/>
            <person name="Miao Y."/>
            <person name="Liu J."/>
            <person name="Yu Q."/>
            <person name="Li R."/>
            <person name="Liao H."/>
            <person name="Li X."/>
            <person name="Kong Y."/>
            <person name="Jiang Z."/>
            <person name="Chourrout D."/>
            <person name="Li R."/>
            <person name="Bao Z."/>
        </authorList>
    </citation>
    <scope>NUCLEOTIDE SEQUENCE [LARGE SCALE GENOMIC DNA]</scope>
    <source>
        <strain evidence="7 8">PY_sf001</strain>
    </source>
</reference>
<evidence type="ECO:0000256" key="3">
    <source>
        <dbReference type="PROSITE-ProRule" id="PRU00023"/>
    </source>
</evidence>
<dbReference type="InterPro" id="IPR002110">
    <property type="entry name" value="Ankyrin_rpt"/>
</dbReference>
<comment type="caution">
    <text evidence="7">The sequence shown here is derived from an EMBL/GenBank/DDBJ whole genome shotgun (WGS) entry which is preliminary data.</text>
</comment>
<evidence type="ECO:0000313" key="8">
    <source>
        <dbReference type="Proteomes" id="UP000242188"/>
    </source>
</evidence>
<dbReference type="PROSITE" id="PS00675">
    <property type="entry name" value="SIGMA54_INTERACT_1"/>
    <property type="match status" value="1"/>
</dbReference>
<dbReference type="PANTHER" id="PTHR24198:SF165">
    <property type="entry name" value="ANKYRIN REPEAT-CONTAINING PROTEIN-RELATED"/>
    <property type="match status" value="1"/>
</dbReference>
<dbReference type="Proteomes" id="UP000242188">
    <property type="component" value="Unassembled WGS sequence"/>
</dbReference>
<evidence type="ECO:0000256" key="4">
    <source>
        <dbReference type="SAM" id="MobiDB-lite"/>
    </source>
</evidence>
<dbReference type="PROSITE" id="PS50297">
    <property type="entry name" value="ANK_REP_REGION"/>
    <property type="match status" value="1"/>
</dbReference>
<evidence type="ECO:0000259" key="6">
    <source>
        <dbReference type="Pfam" id="PF20720"/>
    </source>
</evidence>
<dbReference type="PANTHER" id="PTHR24198">
    <property type="entry name" value="ANKYRIN REPEAT AND PROTEIN KINASE DOMAIN-CONTAINING PROTEIN"/>
    <property type="match status" value="1"/>
</dbReference>
<proteinExistence type="predicted"/>
<dbReference type="Pfam" id="PF18738">
    <property type="entry name" value="HEPN_DZIP3"/>
    <property type="match status" value="1"/>
</dbReference>
<dbReference type="SUPFAM" id="SSF48403">
    <property type="entry name" value="Ankyrin repeat"/>
    <property type="match status" value="2"/>
</dbReference>